<dbReference type="AlphaFoldDB" id="A0A3B5QQS8"/>
<reference evidence="2" key="3">
    <citation type="submission" date="2025-08" db="UniProtKB">
        <authorList>
            <consortium name="Ensembl"/>
        </authorList>
    </citation>
    <scope>IDENTIFICATION</scope>
    <source>
        <strain evidence="2">JP 163 A</strain>
    </source>
</reference>
<accession>A0A3B5QQS8</accession>
<reference evidence="3" key="2">
    <citation type="journal article" date="2013" name="Nat. Genet.">
        <title>The genome of the platyfish, Xiphophorus maculatus, provides insights into evolutionary adaptation and several complex traits.</title>
        <authorList>
            <person name="Schartl M."/>
            <person name="Walter R.B."/>
            <person name="Shen Y."/>
            <person name="Garcia T."/>
            <person name="Catchen J."/>
            <person name="Amores A."/>
            <person name="Braasch I."/>
            <person name="Chalopin D."/>
            <person name="Volff J.N."/>
            <person name="Lesch K.P."/>
            <person name="Bisazza A."/>
            <person name="Minx P."/>
            <person name="Hillier L."/>
            <person name="Wilson R.K."/>
            <person name="Fuerstenberg S."/>
            <person name="Boore J."/>
            <person name="Searle S."/>
            <person name="Postlethwait J.H."/>
            <person name="Warren W.C."/>
        </authorList>
    </citation>
    <scope>NUCLEOTIDE SEQUENCE [LARGE SCALE GENOMIC DNA]</scope>
    <source>
        <strain evidence="3">JP 163 A</strain>
    </source>
</reference>
<reference evidence="3" key="1">
    <citation type="submission" date="2012-01" db="EMBL/GenBank/DDBJ databases">
        <authorList>
            <person name="Walter R."/>
            <person name="Schartl M."/>
            <person name="Warren W."/>
        </authorList>
    </citation>
    <scope>NUCLEOTIDE SEQUENCE [LARGE SCALE GENOMIC DNA]</scope>
    <source>
        <strain evidence="3">JP 163 A</strain>
    </source>
</reference>
<feature type="transmembrane region" description="Helical" evidence="1">
    <location>
        <begin position="30"/>
        <end position="51"/>
    </location>
</feature>
<dbReference type="Ensembl" id="ENSXMAT00000038414.1">
    <property type="protein sequence ID" value="ENSXMAP00000033037.1"/>
    <property type="gene ID" value="ENSXMAG00000026173.1"/>
</dbReference>
<proteinExistence type="predicted"/>
<keyword evidence="1" id="KW-0812">Transmembrane</keyword>
<reference evidence="2" key="4">
    <citation type="submission" date="2025-09" db="UniProtKB">
        <authorList>
            <consortium name="Ensembl"/>
        </authorList>
    </citation>
    <scope>IDENTIFICATION</scope>
    <source>
        <strain evidence="2">JP 163 A</strain>
    </source>
</reference>
<evidence type="ECO:0000313" key="3">
    <source>
        <dbReference type="Proteomes" id="UP000002852"/>
    </source>
</evidence>
<dbReference type="InParanoid" id="A0A3B5QQS8"/>
<organism evidence="2 3">
    <name type="scientific">Xiphophorus maculatus</name>
    <name type="common">Southern platyfish</name>
    <name type="synonym">Platypoecilus maculatus</name>
    <dbReference type="NCBI Taxonomy" id="8083"/>
    <lineage>
        <taxon>Eukaryota</taxon>
        <taxon>Metazoa</taxon>
        <taxon>Chordata</taxon>
        <taxon>Craniata</taxon>
        <taxon>Vertebrata</taxon>
        <taxon>Euteleostomi</taxon>
        <taxon>Actinopterygii</taxon>
        <taxon>Neopterygii</taxon>
        <taxon>Teleostei</taxon>
        <taxon>Neoteleostei</taxon>
        <taxon>Acanthomorphata</taxon>
        <taxon>Ovalentaria</taxon>
        <taxon>Atherinomorphae</taxon>
        <taxon>Cyprinodontiformes</taxon>
        <taxon>Poeciliidae</taxon>
        <taxon>Poeciliinae</taxon>
        <taxon>Xiphophorus</taxon>
    </lineage>
</organism>
<keyword evidence="3" id="KW-1185">Reference proteome</keyword>
<sequence>MTVLISLFVTPCLDTNILKFTLIKLMHCSVPGALVSMFLLHLTQVFMYVGFFHTLSHLKVNIQTNYNLSETWVVSTPSADRIITVDNE</sequence>
<keyword evidence="1" id="KW-1133">Transmembrane helix</keyword>
<dbReference type="Proteomes" id="UP000002852">
    <property type="component" value="Unassembled WGS sequence"/>
</dbReference>
<protein>
    <submittedName>
        <fullName evidence="2">Uncharacterized protein</fullName>
    </submittedName>
</protein>
<keyword evidence="1" id="KW-0472">Membrane</keyword>
<name>A0A3B5QQS8_XIPMA</name>
<evidence type="ECO:0000256" key="1">
    <source>
        <dbReference type="SAM" id="Phobius"/>
    </source>
</evidence>
<evidence type="ECO:0000313" key="2">
    <source>
        <dbReference type="Ensembl" id="ENSXMAP00000033037.1"/>
    </source>
</evidence>